<name>A0ABT9EAD8_9PROT</name>
<feature type="region of interest" description="Disordered" evidence="1">
    <location>
        <begin position="418"/>
        <end position="442"/>
    </location>
</feature>
<comment type="caution">
    <text evidence="2">The sequence shown here is derived from an EMBL/GenBank/DDBJ whole genome shotgun (WGS) entry which is preliminary data.</text>
</comment>
<keyword evidence="3" id="KW-1185">Reference proteome</keyword>
<dbReference type="Proteomes" id="UP001243009">
    <property type="component" value="Unassembled WGS sequence"/>
</dbReference>
<evidence type="ECO:0000313" key="3">
    <source>
        <dbReference type="Proteomes" id="UP001243009"/>
    </source>
</evidence>
<accession>A0ABT9EAD8</accession>
<evidence type="ECO:0000313" key="2">
    <source>
        <dbReference type="EMBL" id="MDO9713167.1"/>
    </source>
</evidence>
<reference evidence="2 3" key="1">
    <citation type="submission" date="2023-08" db="EMBL/GenBank/DDBJ databases">
        <title>The draft genome sequence of Paracraurococcus sp. LOR1-02.</title>
        <authorList>
            <person name="Kingkaew E."/>
            <person name="Tanasupawat S."/>
        </authorList>
    </citation>
    <scope>NUCLEOTIDE SEQUENCE [LARGE SCALE GENOMIC DNA]</scope>
    <source>
        <strain evidence="2 3">LOR1-02</strain>
    </source>
</reference>
<dbReference type="RefSeq" id="WP_305108027.1">
    <property type="nucleotide sequence ID" value="NZ_JAUTWS010000073.1"/>
</dbReference>
<evidence type="ECO:0000256" key="1">
    <source>
        <dbReference type="SAM" id="MobiDB-lite"/>
    </source>
</evidence>
<dbReference type="EMBL" id="JAUTWS010000073">
    <property type="protein sequence ID" value="MDO9713167.1"/>
    <property type="molecule type" value="Genomic_DNA"/>
</dbReference>
<feature type="compositionally biased region" description="Basic residues" evidence="1">
    <location>
        <begin position="424"/>
        <end position="434"/>
    </location>
</feature>
<sequence length="442" mass="47991">KVSPRDGILWFDVGPNGITVSTVSEEVRVTHRIDTAVQTSALTGFGIPAHQIGSIAQGSLNQERPYGLEFEITRRAGAGAPAGAATVRPDRTTLTNGTPIEACLIGVPGMGLDEDDPGETARYFGENLTHYALDVYFERPLEVEPSGPGQMVGDLDHVALAECIRDAKRLLRIGARSGPQTLELRDACLLGGGQGLAVWYDVPSLVGLSLRLAVRQVPSLLALLRCLPSGAVRMERASSFLLLRNGWTTIAVREAEERHPLDPSALRAGRPQAAVSVGTARFRGELAELWRGRGAECAYQFLRAELVAGAPHSLKLEGRRPADGQQTVRLRPFDCKASPTTAPFDILTHLGCLEQALPRDGRVEIGAGDRHLYLSSQMVGRRGIRRTVRIGMVRVERPDRIERQVREIGYACDNQRGETPVKVARPKQATKTRASRSIGTGR</sequence>
<organism evidence="2 3">
    <name type="scientific">Paracraurococcus lichenis</name>
    <dbReference type="NCBI Taxonomy" id="3064888"/>
    <lineage>
        <taxon>Bacteria</taxon>
        <taxon>Pseudomonadati</taxon>
        <taxon>Pseudomonadota</taxon>
        <taxon>Alphaproteobacteria</taxon>
        <taxon>Acetobacterales</taxon>
        <taxon>Roseomonadaceae</taxon>
        <taxon>Paracraurococcus</taxon>
    </lineage>
</organism>
<gene>
    <name evidence="2" type="ORF">Q7A36_32865</name>
</gene>
<protein>
    <submittedName>
        <fullName evidence="2">Uncharacterized protein</fullName>
    </submittedName>
</protein>
<proteinExistence type="predicted"/>
<feature type="non-terminal residue" evidence="2">
    <location>
        <position position="1"/>
    </location>
</feature>